<name>N2A3Q5_9FIRM</name>
<dbReference type="eggNOG" id="ENOG5030EXI">
    <property type="taxonomic scope" value="Bacteria"/>
</dbReference>
<dbReference type="PATRIC" id="fig|1235802.3.peg.5094"/>
<dbReference type="Proteomes" id="UP000012589">
    <property type="component" value="Unassembled WGS sequence"/>
</dbReference>
<organism evidence="2 3">
    <name type="scientific">Eubacterium plexicaudatum ASF492</name>
    <dbReference type="NCBI Taxonomy" id="1235802"/>
    <lineage>
        <taxon>Bacteria</taxon>
        <taxon>Bacillati</taxon>
        <taxon>Bacillota</taxon>
        <taxon>Clostridia</taxon>
        <taxon>Eubacteriales</taxon>
        <taxon>Eubacteriaceae</taxon>
        <taxon>Eubacterium</taxon>
    </lineage>
</organism>
<feature type="chain" id="PRO_5038587289" evidence="1">
    <location>
        <begin position="19"/>
        <end position="172"/>
    </location>
</feature>
<reference evidence="2 3" key="1">
    <citation type="journal article" date="2014" name="Genome Announc.">
        <title>Draft genome sequences of the altered schaedler flora, a defined bacterial community from gnotobiotic mice.</title>
        <authorList>
            <person name="Wannemuehler M.J."/>
            <person name="Overstreet A.M."/>
            <person name="Ward D.V."/>
            <person name="Phillips G.J."/>
        </authorList>
    </citation>
    <scope>NUCLEOTIDE SEQUENCE [LARGE SCALE GENOMIC DNA]</scope>
    <source>
        <strain evidence="2 3">ASF492</strain>
    </source>
</reference>
<proteinExistence type="predicted"/>
<comment type="caution">
    <text evidence="2">The sequence shown here is derived from an EMBL/GenBank/DDBJ whole genome shotgun (WGS) entry which is preliminary data.</text>
</comment>
<dbReference type="PROSITE" id="PS51257">
    <property type="entry name" value="PROKAR_LIPOPROTEIN"/>
    <property type="match status" value="1"/>
</dbReference>
<dbReference type="PIRSF" id="PIRSF021435">
    <property type="entry name" value="SpoIIIAB"/>
    <property type="match status" value="1"/>
</dbReference>
<dbReference type="OrthoDB" id="1779801at2"/>
<evidence type="ECO:0000256" key="1">
    <source>
        <dbReference type="SAM" id="SignalP"/>
    </source>
</evidence>
<dbReference type="STRING" id="1235802.C823_04837"/>
<accession>N2A3Q5</accession>
<dbReference type="AlphaFoldDB" id="N2A3Q5"/>
<gene>
    <name evidence="2" type="ORF">C823_04837</name>
</gene>
<evidence type="ECO:0000313" key="2">
    <source>
        <dbReference type="EMBL" id="EMZ20720.1"/>
    </source>
</evidence>
<dbReference type="HOGENOM" id="CLU_120887_0_1_9"/>
<evidence type="ECO:0000313" key="3">
    <source>
        <dbReference type="Proteomes" id="UP000012589"/>
    </source>
</evidence>
<feature type="signal peptide" evidence="1">
    <location>
        <begin position="1"/>
        <end position="18"/>
    </location>
</feature>
<protein>
    <submittedName>
        <fullName evidence="2">Stage III sporulation protein AB</fullName>
    </submittedName>
</protein>
<sequence length="172" mass="19514">MLKLIGCICILAASSGMAYSCTVGLQVRLRQTELLSELLTAIEGELTYSRCPLPELLIHLSQHMKEPYADLLLQVSSQMEENREADIPVLWKEACTRFRRQMNLPSEVYESLLRVGEVFSYSSLDSSLQLLEYTKKKLDAAIRSQYAEFAGKRKLYCCLCYTAGLFSIIILL</sequence>
<keyword evidence="1" id="KW-0732">Signal</keyword>
<dbReference type="EMBL" id="AQFT01000140">
    <property type="protein sequence ID" value="EMZ20720.1"/>
    <property type="molecule type" value="Genomic_DNA"/>
</dbReference>
<dbReference type="InterPro" id="IPR014198">
    <property type="entry name" value="Spore_III_AB"/>
</dbReference>
<keyword evidence="3" id="KW-1185">Reference proteome</keyword>
<dbReference type="Pfam" id="PF09548">
    <property type="entry name" value="Spore_III_AB"/>
    <property type="match status" value="1"/>
</dbReference>